<evidence type="ECO:0000313" key="3">
    <source>
        <dbReference type="Proteomes" id="UP000509510"/>
    </source>
</evidence>
<dbReference type="RefSeq" id="XP_035349439.1">
    <property type="nucleotide sequence ID" value="XM_035493546.1"/>
</dbReference>
<dbReference type="SUPFAM" id="SSF56024">
    <property type="entry name" value="Phospholipase D/nuclease"/>
    <property type="match status" value="2"/>
</dbReference>
<dbReference type="Gene3D" id="3.30.870.10">
    <property type="entry name" value="Endonuclease Chain A"/>
    <property type="match status" value="2"/>
</dbReference>
<dbReference type="GeneID" id="55997914"/>
<dbReference type="PANTHER" id="PTHR21248:SF22">
    <property type="entry name" value="PHOSPHOLIPASE D"/>
    <property type="match status" value="1"/>
</dbReference>
<dbReference type="KEGG" id="trg:TRUGW13939_10434"/>
<dbReference type="PROSITE" id="PS50035">
    <property type="entry name" value="PLD"/>
    <property type="match status" value="1"/>
</dbReference>
<keyword evidence="3" id="KW-1185">Reference proteome</keyword>
<dbReference type="InterPro" id="IPR001736">
    <property type="entry name" value="PLipase_D/transphosphatidylase"/>
</dbReference>
<gene>
    <name evidence="2" type="ORF">TRUGW13939_10434</name>
</gene>
<organism evidence="2 3">
    <name type="scientific">Talaromyces rugulosus</name>
    <name type="common">Penicillium rugulosum</name>
    <dbReference type="NCBI Taxonomy" id="121627"/>
    <lineage>
        <taxon>Eukaryota</taxon>
        <taxon>Fungi</taxon>
        <taxon>Dikarya</taxon>
        <taxon>Ascomycota</taxon>
        <taxon>Pezizomycotina</taxon>
        <taxon>Eurotiomycetes</taxon>
        <taxon>Eurotiomycetidae</taxon>
        <taxon>Eurotiales</taxon>
        <taxon>Trichocomaceae</taxon>
        <taxon>Talaromyces</taxon>
        <taxon>Talaromyces sect. Islandici</taxon>
    </lineage>
</organism>
<dbReference type="Pfam" id="PF13091">
    <property type="entry name" value="PLDc_2"/>
    <property type="match status" value="1"/>
</dbReference>
<dbReference type="GO" id="GO:0032049">
    <property type="term" value="P:cardiolipin biosynthetic process"/>
    <property type="evidence" value="ECO:0007669"/>
    <property type="project" value="UniProtKB-ARBA"/>
</dbReference>
<evidence type="ECO:0000259" key="1">
    <source>
        <dbReference type="PROSITE" id="PS50035"/>
    </source>
</evidence>
<protein>
    <recommendedName>
        <fullName evidence="1">PLD phosphodiesterase domain-containing protein</fullName>
    </recommendedName>
</protein>
<dbReference type="GO" id="GO:0030572">
    <property type="term" value="F:phosphatidyltransferase activity"/>
    <property type="evidence" value="ECO:0007669"/>
    <property type="project" value="UniProtKB-ARBA"/>
</dbReference>
<dbReference type="AlphaFoldDB" id="A0A7H8RCN2"/>
<dbReference type="Proteomes" id="UP000509510">
    <property type="component" value="Chromosome VI"/>
</dbReference>
<sequence>MTFDQLYELAQSNKSVTSELAKNPKESPGEIAHTLYSHLRHEGVGDKPQLPSEQSGPIADLQRVLECGKWGDQHPSDLFLKVGNTYICCYRDALISLEHSPLAGLASPSLMGSHGVVPLTIISTLQDINRHTANCIVRAQKEVFLATNFWIYSDASLIITNALHELSKRAGERGDKVVVKIIYDRGSMKQLCENHQHVPPSEWTGPKVKLPAPEEIPNLDMEVMNYHRPVLGTFHAKVCVIDRKIGLLQSNNVQDNDNLEMMSHLEGPIVDALYDMLLISWHKHLTPPFPCIQNPITKISSTLEKATSSSRNMESGHFSTLRPEQDILPECTSKDPHYDPNIYAETRRVNSQLNARAGETRLEATARHLDKRTLSDDVIDREKFPTSDGPDITEEGDLMVPYILPPQHDPVPMALVCREPNGMPRNSDYPVPQNAAWLAAINNAESSIFIQTPNMNAGPILDALLVAVRRGIVVTANLTLGYNDGGELLPGQNGTNEMVAHRLYSALETDEQKSKLKIYNYVAKDQKIPIHNKWKHRSSHVKLMIVDEAIAIHGNGNLDTQSYYHSTEVNVLIDSPIICKAWRAAIEQNQNTSKYGLVSTTDGCWHHPETNSMPEGSIGPDPGHFSWVKGFIGAVQRVRGVEALIESKGFTEDDVKTALEGSGYENEDLNNVLLHCMNPGQVGHAKLCSSGCHEPATEGSHGC</sequence>
<accession>A0A7H8RCN2</accession>
<evidence type="ECO:0000313" key="2">
    <source>
        <dbReference type="EMBL" id="QKX63265.1"/>
    </source>
</evidence>
<name>A0A7H8RCN2_TALRU</name>
<dbReference type="EMBL" id="CP055903">
    <property type="protein sequence ID" value="QKX63265.1"/>
    <property type="molecule type" value="Genomic_DNA"/>
</dbReference>
<proteinExistence type="predicted"/>
<dbReference type="PANTHER" id="PTHR21248">
    <property type="entry name" value="CARDIOLIPIN SYNTHASE"/>
    <property type="match status" value="1"/>
</dbReference>
<reference evidence="3" key="1">
    <citation type="submission" date="2020-06" db="EMBL/GenBank/DDBJ databases">
        <title>A chromosome-scale genome assembly of Talaromyces rugulosus W13939.</title>
        <authorList>
            <person name="Wang B."/>
            <person name="Guo L."/>
            <person name="Ye K."/>
            <person name="Wang L."/>
        </authorList>
    </citation>
    <scope>NUCLEOTIDE SEQUENCE [LARGE SCALE GENOMIC DNA]</scope>
    <source>
        <strain evidence="3">W13939</strain>
    </source>
</reference>
<feature type="domain" description="PLD phosphodiesterase" evidence="1">
    <location>
        <begin position="535"/>
        <end position="562"/>
    </location>
</feature>
<dbReference type="OrthoDB" id="9997422at2759"/>
<dbReference type="InterPro" id="IPR025202">
    <property type="entry name" value="PLD-like_dom"/>
</dbReference>
<dbReference type="CDD" id="cd00138">
    <property type="entry name" value="PLDc_SF"/>
    <property type="match status" value="2"/>
</dbReference>